<dbReference type="Pfam" id="PF02470">
    <property type="entry name" value="MlaD"/>
    <property type="match status" value="1"/>
</dbReference>
<dbReference type="InterPro" id="IPR003399">
    <property type="entry name" value="Mce/MlaD"/>
</dbReference>
<name>A0ABP7HUZ5_9ACTN</name>
<dbReference type="Pfam" id="PF11887">
    <property type="entry name" value="Mce4_CUP1"/>
    <property type="match status" value="1"/>
</dbReference>
<organism evidence="3 4">
    <name type="scientific">Nocardioides panacisoli</name>
    <dbReference type="NCBI Taxonomy" id="627624"/>
    <lineage>
        <taxon>Bacteria</taxon>
        <taxon>Bacillati</taxon>
        <taxon>Actinomycetota</taxon>
        <taxon>Actinomycetes</taxon>
        <taxon>Propionibacteriales</taxon>
        <taxon>Nocardioidaceae</taxon>
        <taxon>Nocardioides</taxon>
    </lineage>
</organism>
<sequence length="340" mass="36055">MSFGRSLFRLAAFAFVTVLLTGFLIRTIQGYQDSDARTYAALFTDATKLAAGDDVRLAGVPVGRVKSVTLTSDAEAKVEFSVDRSVELTTDSSAVIRYRNLIGDRYVALSVPASDAPRLAPGDTLPVSQTRPALDLTAVFNGFKPLFAGLDSSAINELSMSLVQALQGEGGTIASLLSGTGSLGHSIAQRDATIGRLVDDLTTVLTSLNEHAGPFNRLVTHLRDLTGGLAGDRHLIVSALDGIDNLATATNTLLSRARPHLAGTIQGLQQAAHRLKEHRGVLEEKLNLLPVKLNAIMRSAQYGSWFQFFNCGLGLEVHLLGKTPPLVVPPSGPATEICGS</sequence>
<dbReference type="InterPro" id="IPR052336">
    <property type="entry name" value="MlaD_Phospholipid_Transporter"/>
</dbReference>
<dbReference type="PANTHER" id="PTHR33371:SF17">
    <property type="entry name" value="MCE-FAMILY PROTEIN MCE1B"/>
    <property type="match status" value="1"/>
</dbReference>
<dbReference type="InterPro" id="IPR005693">
    <property type="entry name" value="Mce"/>
</dbReference>
<dbReference type="InterPro" id="IPR024516">
    <property type="entry name" value="Mce_C"/>
</dbReference>
<reference evidence="4" key="1">
    <citation type="journal article" date="2019" name="Int. J. Syst. Evol. Microbiol.">
        <title>The Global Catalogue of Microorganisms (GCM) 10K type strain sequencing project: providing services to taxonomists for standard genome sequencing and annotation.</title>
        <authorList>
            <consortium name="The Broad Institute Genomics Platform"/>
            <consortium name="The Broad Institute Genome Sequencing Center for Infectious Disease"/>
            <person name="Wu L."/>
            <person name="Ma J."/>
        </authorList>
    </citation>
    <scope>NUCLEOTIDE SEQUENCE [LARGE SCALE GENOMIC DNA]</scope>
    <source>
        <strain evidence="4">JCM 16953</strain>
    </source>
</reference>
<feature type="domain" description="Mce/MlaD" evidence="1">
    <location>
        <begin position="37"/>
        <end position="110"/>
    </location>
</feature>
<dbReference type="PANTHER" id="PTHR33371">
    <property type="entry name" value="INTERMEMBRANE PHOSPHOLIPID TRANSPORT SYSTEM BINDING PROTEIN MLAD-RELATED"/>
    <property type="match status" value="1"/>
</dbReference>
<dbReference type="RefSeq" id="WP_344772239.1">
    <property type="nucleotide sequence ID" value="NZ_BAABAH010000001.1"/>
</dbReference>
<proteinExistence type="predicted"/>
<dbReference type="NCBIfam" id="TIGR00996">
    <property type="entry name" value="Mtu_fam_mce"/>
    <property type="match status" value="1"/>
</dbReference>
<comment type="caution">
    <text evidence="3">The sequence shown here is derived from an EMBL/GenBank/DDBJ whole genome shotgun (WGS) entry which is preliminary data.</text>
</comment>
<dbReference type="Proteomes" id="UP001501821">
    <property type="component" value="Unassembled WGS sequence"/>
</dbReference>
<feature type="domain" description="Mammalian cell entry C-terminal" evidence="2">
    <location>
        <begin position="117"/>
        <end position="283"/>
    </location>
</feature>
<evidence type="ECO:0000259" key="1">
    <source>
        <dbReference type="Pfam" id="PF02470"/>
    </source>
</evidence>
<protein>
    <submittedName>
        <fullName evidence="3">MCE family protein</fullName>
    </submittedName>
</protein>
<accession>A0ABP7HUZ5</accession>
<dbReference type="EMBL" id="BAABAH010000001">
    <property type="protein sequence ID" value="GAA3805025.1"/>
    <property type="molecule type" value="Genomic_DNA"/>
</dbReference>
<keyword evidence="4" id="KW-1185">Reference proteome</keyword>
<evidence type="ECO:0000313" key="3">
    <source>
        <dbReference type="EMBL" id="GAA3805025.1"/>
    </source>
</evidence>
<evidence type="ECO:0000259" key="2">
    <source>
        <dbReference type="Pfam" id="PF11887"/>
    </source>
</evidence>
<evidence type="ECO:0000313" key="4">
    <source>
        <dbReference type="Proteomes" id="UP001501821"/>
    </source>
</evidence>
<gene>
    <name evidence="3" type="ORF">GCM10022242_05310</name>
</gene>